<evidence type="ECO:0000313" key="2">
    <source>
        <dbReference type="EMBL" id="GEC77082.1"/>
    </source>
</evidence>
<feature type="transmembrane region" description="Helical" evidence="1">
    <location>
        <begin position="172"/>
        <end position="191"/>
    </location>
</feature>
<dbReference type="AlphaFoldDB" id="A0A4Y4BC35"/>
<evidence type="ECO:0008006" key="4">
    <source>
        <dbReference type="Google" id="ProtNLM"/>
    </source>
</evidence>
<accession>A0A4Y4BC35</accession>
<feature type="transmembrane region" description="Helical" evidence="1">
    <location>
        <begin position="141"/>
        <end position="165"/>
    </location>
</feature>
<evidence type="ECO:0000313" key="3">
    <source>
        <dbReference type="Proteomes" id="UP000317410"/>
    </source>
</evidence>
<comment type="caution">
    <text evidence="2">The sequence shown here is derived from an EMBL/GenBank/DDBJ whole genome shotgun (WGS) entry which is preliminary data.</text>
</comment>
<evidence type="ECO:0000256" key="1">
    <source>
        <dbReference type="SAM" id="Phobius"/>
    </source>
</evidence>
<proteinExistence type="predicted"/>
<feature type="transmembrane region" description="Helical" evidence="1">
    <location>
        <begin position="102"/>
        <end position="121"/>
    </location>
</feature>
<keyword evidence="1" id="KW-1133">Transmembrane helix</keyword>
<keyword evidence="1" id="KW-0812">Transmembrane</keyword>
<feature type="transmembrane region" description="Helical" evidence="1">
    <location>
        <begin position="69"/>
        <end position="95"/>
    </location>
</feature>
<dbReference type="EMBL" id="BJNQ01000040">
    <property type="protein sequence ID" value="GEC77082.1"/>
    <property type="molecule type" value="Genomic_DNA"/>
</dbReference>
<name>A0A4Y4BC35_MICMQ</name>
<feature type="transmembrane region" description="Helical" evidence="1">
    <location>
        <begin position="20"/>
        <end position="41"/>
    </location>
</feature>
<gene>
    <name evidence="2" type="ORF">MLI01_32270</name>
</gene>
<dbReference type="Proteomes" id="UP000317410">
    <property type="component" value="Unassembled WGS sequence"/>
</dbReference>
<protein>
    <recommendedName>
        <fullName evidence="4">DUF998 domain-containing protein</fullName>
    </recommendedName>
</protein>
<organism evidence="2 3">
    <name type="scientific">Microbacterium maritypicum</name>
    <name type="common">Microbacterium liquefaciens</name>
    <dbReference type="NCBI Taxonomy" id="33918"/>
    <lineage>
        <taxon>Bacteria</taxon>
        <taxon>Bacillati</taxon>
        <taxon>Actinomycetota</taxon>
        <taxon>Actinomycetes</taxon>
        <taxon>Micrococcales</taxon>
        <taxon>Microbacteriaceae</taxon>
        <taxon>Microbacterium</taxon>
    </lineage>
</organism>
<keyword evidence="1" id="KW-0472">Membrane</keyword>
<reference evidence="2 3" key="1">
    <citation type="submission" date="2019-06" db="EMBL/GenBank/DDBJ databases">
        <title>Whole genome shotgun sequence of Microbacterium liquefaciens NBRC 15037.</title>
        <authorList>
            <person name="Hosoyama A."/>
            <person name="Uohara A."/>
            <person name="Ohji S."/>
            <person name="Ichikawa N."/>
        </authorList>
    </citation>
    <scope>NUCLEOTIDE SEQUENCE [LARGE SCALE GENOMIC DNA]</scope>
    <source>
        <strain evidence="2 3">NBRC 15037</strain>
    </source>
</reference>
<sequence length="217" mass="22021">MDSLRPAPLQAEPTRGPLAAIAVGLGAVLSFVISPAALHLLRETLHFNCSWGIGGEWGPEGTWVCADGIGYLGIVVVLGGATGLLLVAGLLLGIARPSLTRSLTFVALAGISLPWTGWWTVYGATFYTGPRPADETGLGLWASTICAGLSLCVLGLLGGAVGVLTKQRWSPAALWGGAGLMVVGTLLQPGLGVTTLVGAGLLAAAGVARPRDFVGTR</sequence>